<evidence type="ECO:0000256" key="1">
    <source>
        <dbReference type="SAM" id="MobiDB-lite"/>
    </source>
</evidence>
<evidence type="ECO:0000313" key="3">
    <source>
        <dbReference type="Proteomes" id="UP000827724"/>
    </source>
</evidence>
<organism evidence="2 3">
    <name type="scientific">Trichoderma cornu-damae</name>
    <dbReference type="NCBI Taxonomy" id="654480"/>
    <lineage>
        <taxon>Eukaryota</taxon>
        <taxon>Fungi</taxon>
        <taxon>Dikarya</taxon>
        <taxon>Ascomycota</taxon>
        <taxon>Pezizomycotina</taxon>
        <taxon>Sordariomycetes</taxon>
        <taxon>Hypocreomycetidae</taxon>
        <taxon>Hypocreales</taxon>
        <taxon>Hypocreaceae</taxon>
        <taxon>Trichoderma</taxon>
    </lineage>
</organism>
<feature type="region of interest" description="Disordered" evidence="1">
    <location>
        <begin position="116"/>
        <end position="233"/>
    </location>
</feature>
<dbReference type="EMBL" id="JAIWOZ010000006">
    <property type="protein sequence ID" value="KAH6603822.1"/>
    <property type="molecule type" value="Genomic_DNA"/>
</dbReference>
<protein>
    <submittedName>
        <fullName evidence="2">Uncharacterized protein</fullName>
    </submittedName>
</protein>
<comment type="caution">
    <text evidence="2">The sequence shown here is derived from an EMBL/GenBank/DDBJ whole genome shotgun (WGS) entry which is preliminary data.</text>
</comment>
<gene>
    <name evidence="2" type="ORF">Trco_007268</name>
</gene>
<name>A0A9P8QK63_9HYPO</name>
<proteinExistence type="predicted"/>
<keyword evidence="3" id="KW-1185">Reference proteome</keyword>
<feature type="compositionally biased region" description="Basic and acidic residues" evidence="1">
    <location>
        <begin position="144"/>
        <end position="230"/>
    </location>
</feature>
<sequence length="293" mass="31311">MTRIPIMLLAVFGKTKYPACGARFASKMVTICAFVEKISAGYKSVTLGAELVVARSQAILTIATQGKDSEEADQAIANMRRTASLYLTAFWMNGNLYELFEVQCSHAAEISKAAKKVKKMRERENKKQKPGDKETGTTQGAKTDSGKDVVDKAADRDTDRGADKGEGADKSADKSADKGADKGAKGKEAKGEAAKGEAAKGEAAKGEAAKGEAAKGEAAKGEEAKEKRLPPESSQFAIHTAHIYILREILKQHNEALAVLALNGQLLLKLVDGKLEEQEGPLFPNFVILKAKS</sequence>
<feature type="compositionally biased region" description="Basic and acidic residues" evidence="1">
    <location>
        <begin position="121"/>
        <end position="135"/>
    </location>
</feature>
<dbReference type="AlphaFoldDB" id="A0A9P8QK63"/>
<reference evidence="2" key="1">
    <citation type="submission" date="2021-08" db="EMBL/GenBank/DDBJ databases">
        <title>Chromosome-Level Trichoderma cornu-damae using Hi-C Data.</title>
        <authorList>
            <person name="Kim C.S."/>
        </authorList>
    </citation>
    <scope>NUCLEOTIDE SEQUENCE</scope>
    <source>
        <strain evidence="2">KA19-0412C</strain>
    </source>
</reference>
<evidence type="ECO:0000313" key="2">
    <source>
        <dbReference type="EMBL" id="KAH6603822.1"/>
    </source>
</evidence>
<dbReference type="Proteomes" id="UP000827724">
    <property type="component" value="Unassembled WGS sequence"/>
</dbReference>
<accession>A0A9P8QK63</accession>